<dbReference type="Pfam" id="PF01497">
    <property type="entry name" value="Peripla_BP_2"/>
    <property type="match status" value="1"/>
</dbReference>
<dbReference type="InterPro" id="IPR050902">
    <property type="entry name" value="ABC_Transporter_SBP"/>
</dbReference>
<feature type="chain" id="PRO_5021900503" evidence="1">
    <location>
        <begin position="21"/>
        <end position="386"/>
    </location>
</feature>
<sequence length="386" mass="42812" precursor="true">MKILAAILSLLVLISAGCQRETLSVPATPAESPTITVTDLAGREVTLKQPIERIILMRSLGLYELATVLGDEVEEKLAGWDSSLKTGDLDTYEKFVTQYPRLEEVTILGDILRDTVSAEAVLALEPDLVLMNTYMLNRGSKTVERLQQAGVPLLFLKSEDPFRDPQKSIRLLGKVLGKVTEANAAADWIDAELQLVFSKIETIQGKIPTIYLEAGTQGPDKYGNTFGENQQGKTVNWGSVLAQLRCQNIAAGSISGLYGMGVIRPEYLITADPEVIVITGAHWTAFPDSLQLGYYADRDQSVKRLAAFTERPGWSELSAVKQRRVHGIHTRFGSHIMSFAAAQQLAKWLYPEEFKELDPEERLHEFHQKFMPVEMSGTWMASLDGD</sequence>
<proteinExistence type="predicted"/>
<feature type="signal peptide" evidence="1">
    <location>
        <begin position="1"/>
        <end position="20"/>
    </location>
</feature>
<dbReference type="PROSITE" id="PS50983">
    <property type="entry name" value="FE_B12_PBP"/>
    <property type="match status" value="1"/>
</dbReference>
<dbReference type="OrthoDB" id="9787830at2"/>
<keyword evidence="1" id="KW-0732">Signal</keyword>
<organism evidence="3 4">
    <name type="scientific">Gimesia algae</name>
    <dbReference type="NCBI Taxonomy" id="2527971"/>
    <lineage>
        <taxon>Bacteria</taxon>
        <taxon>Pseudomonadati</taxon>
        <taxon>Planctomycetota</taxon>
        <taxon>Planctomycetia</taxon>
        <taxon>Planctomycetales</taxon>
        <taxon>Planctomycetaceae</taxon>
        <taxon>Gimesia</taxon>
    </lineage>
</organism>
<dbReference type="AlphaFoldDB" id="A0A517VAK4"/>
<evidence type="ECO:0000256" key="1">
    <source>
        <dbReference type="SAM" id="SignalP"/>
    </source>
</evidence>
<dbReference type="RefSeq" id="WP_145225717.1">
    <property type="nucleotide sequence ID" value="NZ_CP036343.1"/>
</dbReference>
<dbReference type="KEGG" id="gax:Pan161_16680"/>
<dbReference type="EMBL" id="CP036343">
    <property type="protein sequence ID" value="QDT90035.1"/>
    <property type="molecule type" value="Genomic_DNA"/>
</dbReference>
<accession>A0A517VAK4</accession>
<dbReference type="SUPFAM" id="SSF53807">
    <property type="entry name" value="Helical backbone' metal receptor"/>
    <property type="match status" value="1"/>
</dbReference>
<name>A0A517VAK4_9PLAN</name>
<dbReference type="PANTHER" id="PTHR30535:SF34">
    <property type="entry name" value="MOLYBDATE-BINDING PROTEIN MOLA"/>
    <property type="match status" value="1"/>
</dbReference>
<evidence type="ECO:0000259" key="2">
    <source>
        <dbReference type="PROSITE" id="PS50983"/>
    </source>
</evidence>
<evidence type="ECO:0000313" key="4">
    <source>
        <dbReference type="Proteomes" id="UP000316855"/>
    </source>
</evidence>
<dbReference type="Proteomes" id="UP000316855">
    <property type="component" value="Chromosome"/>
</dbReference>
<protein>
    <submittedName>
        <fullName evidence="3">Corrinoid ABC transporter substrate-binding protein</fullName>
    </submittedName>
</protein>
<evidence type="ECO:0000313" key="3">
    <source>
        <dbReference type="EMBL" id="QDT90035.1"/>
    </source>
</evidence>
<keyword evidence="4" id="KW-1185">Reference proteome</keyword>
<gene>
    <name evidence="3" type="ORF">Pan161_16680</name>
</gene>
<feature type="domain" description="Fe/B12 periplasmic-binding" evidence="2">
    <location>
        <begin position="54"/>
        <end position="357"/>
    </location>
</feature>
<dbReference type="PANTHER" id="PTHR30535">
    <property type="entry name" value="VITAMIN B12-BINDING PROTEIN"/>
    <property type="match status" value="1"/>
</dbReference>
<dbReference type="PROSITE" id="PS51257">
    <property type="entry name" value="PROKAR_LIPOPROTEIN"/>
    <property type="match status" value="1"/>
</dbReference>
<reference evidence="3 4" key="1">
    <citation type="submission" date="2019-02" db="EMBL/GenBank/DDBJ databases">
        <title>Deep-cultivation of Planctomycetes and their phenomic and genomic characterization uncovers novel biology.</title>
        <authorList>
            <person name="Wiegand S."/>
            <person name="Jogler M."/>
            <person name="Boedeker C."/>
            <person name="Pinto D."/>
            <person name="Vollmers J."/>
            <person name="Rivas-Marin E."/>
            <person name="Kohn T."/>
            <person name="Peeters S.H."/>
            <person name="Heuer A."/>
            <person name="Rast P."/>
            <person name="Oberbeckmann S."/>
            <person name="Bunk B."/>
            <person name="Jeske O."/>
            <person name="Meyerdierks A."/>
            <person name="Storesund J.E."/>
            <person name="Kallscheuer N."/>
            <person name="Luecker S."/>
            <person name="Lage O.M."/>
            <person name="Pohl T."/>
            <person name="Merkel B.J."/>
            <person name="Hornburger P."/>
            <person name="Mueller R.-W."/>
            <person name="Bruemmer F."/>
            <person name="Labrenz M."/>
            <person name="Spormann A.M."/>
            <person name="Op den Camp H."/>
            <person name="Overmann J."/>
            <person name="Amann R."/>
            <person name="Jetten M.S.M."/>
            <person name="Mascher T."/>
            <person name="Medema M.H."/>
            <person name="Devos D.P."/>
            <person name="Kaster A.-K."/>
            <person name="Ovreas L."/>
            <person name="Rohde M."/>
            <person name="Galperin M.Y."/>
            <person name="Jogler C."/>
        </authorList>
    </citation>
    <scope>NUCLEOTIDE SEQUENCE [LARGE SCALE GENOMIC DNA]</scope>
    <source>
        <strain evidence="3 4">Pan161</strain>
    </source>
</reference>
<dbReference type="InterPro" id="IPR002491">
    <property type="entry name" value="ABC_transptr_periplasmic_BD"/>
</dbReference>
<dbReference type="Gene3D" id="3.40.50.1980">
    <property type="entry name" value="Nitrogenase molybdenum iron protein domain"/>
    <property type="match status" value="2"/>
</dbReference>